<evidence type="ECO:0000313" key="11">
    <source>
        <dbReference type="EMBL" id="SPZ02775.1"/>
    </source>
</evidence>
<keyword evidence="6" id="KW-0170">Cobalt</keyword>
<comment type="similarity">
    <text evidence="1">Belongs to the UPF0053 family.</text>
</comment>
<comment type="function">
    <text evidence="7">Plays a role in the transport of magnesium and cobalt ions.</text>
</comment>
<evidence type="ECO:0000256" key="3">
    <source>
        <dbReference type="ARBA" id="ARBA00022737"/>
    </source>
</evidence>
<dbReference type="SUPFAM" id="SSF56176">
    <property type="entry name" value="FAD-binding/transporter-associated domain-like"/>
    <property type="match status" value="1"/>
</dbReference>
<evidence type="ECO:0000256" key="9">
    <source>
        <dbReference type="PROSITE-ProRule" id="PRU00703"/>
    </source>
</evidence>
<dbReference type="Pfam" id="PF00571">
    <property type="entry name" value="CBS"/>
    <property type="match status" value="2"/>
</dbReference>
<dbReference type="GO" id="GO:0005886">
    <property type="term" value="C:plasma membrane"/>
    <property type="evidence" value="ECO:0007669"/>
    <property type="project" value="TreeGrafter"/>
</dbReference>
<dbReference type="GO" id="GO:0050660">
    <property type="term" value="F:flavin adenine dinucleotide binding"/>
    <property type="evidence" value="ECO:0007669"/>
    <property type="project" value="InterPro"/>
</dbReference>
<organism evidence="11 12">
    <name type="scientific">Pseudomonas luteola</name>
    <dbReference type="NCBI Taxonomy" id="47886"/>
    <lineage>
        <taxon>Bacteria</taxon>
        <taxon>Pseudomonadati</taxon>
        <taxon>Pseudomonadota</taxon>
        <taxon>Gammaproteobacteria</taxon>
        <taxon>Pseudomonadales</taxon>
        <taxon>Pseudomonadaceae</taxon>
        <taxon>Pseudomonas</taxon>
    </lineage>
</organism>
<dbReference type="InterPro" id="IPR000644">
    <property type="entry name" value="CBS_dom"/>
</dbReference>
<dbReference type="SMART" id="SM00116">
    <property type="entry name" value="CBS"/>
    <property type="match status" value="2"/>
</dbReference>
<dbReference type="Proteomes" id="UP000250443">
    <property type="component" value="Unassembled WGS sequence"/>
</dbReference>
<dbReference type="AlphaFoldDB" id="A0A2X2CRX3"/>
<evidence type="ECO:0000256" key="7">
    <source>
        <dbReference type="ARBA" id="ARBA00037273"/>
    </source>
</evidence>
<dbReference type="SMART" id="SM01091">
    <property type="entry name" value="CorC_HlyC"/>
    <property type="match status" value="1"/>
</dbReference>
<dbReference type="Pfam" id="PF03471">
    <property type="entry name" value="CorC_HlyC"/>
    <property type="match status" value="1"/>
</dbReference>
<evidence type="ECO:0000256" key="4">
    <source>
        <dbReference type="ARBA" id="ARBA00022842"/>
    </source>
</evidence>
<dbReference type="Pfam" id="PF21917">
    <property type="entry name" value="NMB0537_N"/>
    <property type="match status" value="1"/>
</dbReference>
<dbReference type="InterPro" id="IPR054115">
    <property type="entry name" value="CorC_N"/>
</dbReference>
<dbReference type="PANTHER" id="PTHR22777">
    <property type="entry name" value="HEMOLYSIN-RELATED"/>
    <property type="match status" value="1"/>
</dbReference>
<name>A0A2X2CRX3_PSELU</name>
<dbReference type="SUPFAM" id="SSF54631">
    <property type="entry name" value="CBS-domain pair"/>
    <property type="match status" value="1"/>
</dbReference>
<evidence type="ECO:0000256" key="8">
    <source>
        <dbReference type="ARBA" id="ARBA00040729"/>
    </source>
</evidence>
<sequence length="286" mass="32250">MATNKTDMNEDRSSNGHRSWLERIVQAFAHEPKSRQELLELLREAHENKVLDSEALSIVEGAISVADLQVRDIMVPRSQIISVKAHQTPQEFLPAVIEAAHSRYPVIGETPDDILGVLLAKDLLPLIIHGDQTFDLKTILRPATFVPESKRLNVLLREFRTTHNHMAIVVDEYGGVAGLVTIEDVLEQIVGDIEDEHDVEEESFIKPLPSGDFIVKALTPVQAINDFFDTEYPDQDVDTVGGLVMSAFGHLPRRNEEVVIDDFRFRVLNADGRRIHLLRMTPLTER</sequence>
<keyword evidence="2" id="KW-0813">Transport</keyword>
<dbReference type="FunFam" id="3.10.580.10:FF:000002">
    <property type="entry name" value="Magnesium/cobalt efflux protein CorC"/>
    <property type="match status" value="1"/>
</dbReference>
<evidence type="ECO:0000256" key="2">
    <source>
        <dbReference type="ARBA" id="ARBA00022448"/>
    </source>
</evidence>
<evidence type="ECO:0000256" key="1">
    <source>
        <dbReference type="ARBA" id="ARBA00006337"/>
    </source>
</evidence>
<evidence type="ECO:0000256" key="5">
    <source>
        <dbReference type="ARBA" id="ARBA00023122"/>
    </source>
</evidence>
<evidence type="ECO:0000256" key="6">
    <source>
        <dbReference type="ARBA" id="ARBA00023285"/>
    </source>
</evidence>
<dbReference type="InterPro" id="IPR044751">
    <property type="entry name" value="Ion_transp-like_CBS"/>
</dbReference>
<proteinExistence type="inferred from homology"/>
<accession>A0A2X2CRX3</accession>
<gene>
    <name evidence="11" type="primary">corC</name>
    <name evidence="11" type="ORF">NCTC11842_00813</name>
</gene>
<feature type="domain" description="CBS" evidence="10">
    <location>
        <begin position="139"/>
        <end position="199"/>
    </location>
</feature>
<dbReference type="CDD" id="cd04590">
    <property type="entry name" value="CBS_pair_CorC_HlyC_assoc"/>
    <property type="match status" value="1"/>
</dbReference>
<dbReference type="PANTHER" id="PTHR22777:SF27">
    <property type="entry name" value="MAGNESIUM AND COBALT EFFLUX PROTEIN CORC"/>
    <property type="match status" value="1"/>
</dbReference>
<reference evidence="11 12" key="1">
    <citation type="submission" date="2018-06" db="EMBL/GenBank/DDBJ databases">
        <authorList>
            <consortium name="Pathogen Informatics"/>
            <person name="Doyle S."/>
        </authorList>
    </citation>
    <scope>NUCLEOTIDE SEQUENCE [LARGE SCALE GENOMIC DNA]</scope>
    <source>
        <strain evidence="11 12">NCTC11842</strain>
    </source>
</reference>
<dbReference type="InterPro" id="IPR016169">
    <property type="entry name" value="FAD-bd_PCMH_sub2"/>
</dbReference>
<evidence type="ECO:0000313" key="12">
    <source>
        <dbReference type="Proteomes" id="UP000250443"/>
    </source>
</evidence>
<dbReference type="Gene3D" id="3.10.580.10">
    <property type="entry name" value="CBS-domain"/>
    <property type="match status" value="1"/>
</dbReference>
<keyword evidence="3" id="KW-0677">Repeat</keyword>
<keyword evidence="4" id="KW-0460">Magnesium</keyword>
<evidence type="ECO:0000259" key="10">
    <source>
        <dbReference type="PROSITE" id="PS51371"/>
    </source>
</evidence>
<feature type="domain" description="CBS" evidence="10">
    <location>
        <begin position="74"/>
        <end position="133"/>
    </location>
</feature>
<dbReference type="EMBL" id="UAUF01000008">
    <property type="protein sequence ID" value="SPZ02775.1"/>
    <property type="molecule type" value="Genomic_DNA"/>
</dbReference>
<dbReference type="InterPro" id="IPR005170">
    <property type="entry name" value="Transptr-assoc_dom"/>
</dbReference>
<dbReference type="PROSITE" id="PS51371">
    <property type="entry name" value="CBS"/>
    <property type="match status" value="2"/>
</dbReference>
<dbReference type="InterPro" id="IPR036318">
    <property type="entry name" value="FAD-bd_PCMH-like_sf"/>
</dbReference>
<dbReference type="Gene3D" id="3.30.465.10">
    <property type="match status" value="1"/>
</dbReference>
<keyword evidence="5 9" id="KW-0129">CBS domain</keyword>
<dbReference type="InterPro" id="IPR046342">
    <property type="entry name" value="CBS_dom_sf"/>
</dbReference>
<protein>
    <recommendedName>
        <fullName evidence="8">Magnesium and cobalt efflux protein CorC</fullName>
    </recommendedName>
</protein>